<proteinExistence type="predicted"/>
<dbReference type="RefSeq" id="WP_170011917.1">
    <property type="nucleotide sequence ID" value="NZ_JABCRE010000002.1"/>
</dbReference>
<accession>A0A848QS58</accession>
<protein>
    <submittedName>
        <fullName evidence="3">DUF3617 domain-containing protein</fullName>
    </submittedName>
</protein>
<keyword evidence="2" id="KW-0732">Signal</keyword>
<organism evidence="3 4">
    <name type="scientific">Pontixanthobacter rizhaonensis</name>
    <dbReference type="NCBI Taxonomy" id="2730337"/>
    <lineage>
        <taxon>Bacteria</taxon>
        <taxon>Pseudomonadati</taxon>
        <taxon>Pseudomonadota</taxon>
        <taxon>Alphaproteobacteria</taxon>
        <taxon>Sphingomonadales</taxon>
        <taxon>Erythrobacteraceae</taxon>
        <taxon>Pontixanthobacter</taxon>
    </lineage>
</organism>
<gene>
    <name evidence="3" type="ORF">HKD42_07740</name>
</gene>
<dbReference type="Pfam" id="PF12276">
    <property type="entry name" value="DUF3617"/>
    <property type="match status" value="1"/>
</dbReference>
<keyword evidence="4" id="KW-1185">Reference proteome</keyword>
<evidence type="ECO:0000313" key="4">
    <source>
        <dbReference type="Proteomes" id="UP000561181"/>
    </source>
</evidence>
<reference evidence="3 4" key="1">
    <citation type="submission" date="2020-04" db="EMBL/GenBank/DDBJ databases">
        <authorList>
            <person name="Liu A."/>
        </authorList>
    </citation>
    <scope>NUCLEOTIDE SEQUENCE [LARGE SCALE GENOMIC DNA]</scope>
    <source>
        <strain evidence="3 4">RZ02</strain>
    </source>
</reference>
<feature type="region of interest" description="Disordered" evidence="1">
    <location>
        <begin position="68"/>
        <end position="88"/>
    </location>
</feature>
<comment type="caution">
    <text evidence="3">The sequence shown here is derived from an EMBL/GenBank/DDBJ whole genome shotgun (WGS) entry which is preliminary data.</text>
</comment>
<sequence length="177" mass="18597">MISRCAVPFLVLALAACGSEAEEPKSPEEVQAEIEKLPTQTPGLYRITTKLLDVDVADLAPEQADMMKQKGDLKPDVSEQCVTQEESDKGVKDVVKGISEASGGGSCSFSKFAVDGSELDSVMTCEGPLGSGGDVAIAGTVEDTGFDLVMDMKIDASVMGEIAMKMNVKSERIGDCP</sequence>
<dbReference type="AlphaFoldDB" id="A0A848QS58"/>
<dbReference type="EMBL" id="JABCRE010000002">
    <property type="protein sequence ID" value="NMW31948.1"/>
    <property type="molecule type" value="Genomic_DNA"/>
</dbReference>
<feature type="chain" id="PRO_5032773152" evidence="2">
    <location>
        <begin position="22"/>
        <end position="177"/>
    </location>
</feature>
<evidence type="ECO:0000256" key="1">
    <source>
        <dbReference type="SAM" id="MobiDB-lite"/>
    </source>
</evidence>
<feature type="compositionally biased region" description="Basic and acidic residues" evidence="1">
    <location>
        <begin position="68"/>
        <end position="77"/>
    </location>
</feature>
<dbReference type="PROSITE" id="PS51257">
    <property type="entry name" value="PROKAR_LIPOPROTEIN"/>
    <property type="match status" value="1"/>
</dbReference>
<feature type="signal peptide" evidence="2">
    <location>
        <begin position="1"/>
        <end position="21"/>
    </location>
</feature>
<dbReference type="Proteomes" id="UP000561181">
    <property type="component" value="Unassembled WGS sequence"/>
</dbReference>
<name>A0A848QS58_9SPHN</name>
<dbReference type="InterPro" id="IPR022061">
    <property type="entry name" value="DUF3617"/>
</dbReference>
<evidence type="ECO:0000313" key="3">
    <source>
        <dbReference type="EMBL" id="NMW31948.1"/>
    </source>
</evidence>
<evidence type="ECO:0000256" key="2">
    <source>
        <dbReference type="SAM" id="SignalP"/>
    </source>
</evidence>